<evidence type="ECO:0000256" key="1">
    <source>
        <dbReference type="ARBA" id="ARBA00012513"/>
    </source>
</evidence>
<dbReference type="Pfam" id="PF02149">
    <property type="entry name" value="KA1"/>
    <property type="match status" value="1"/>
</dbReference>
<comment type="similarity">
    <text evidence="10">Belongs to the protein kinase superfamily.</text>
</comment>
<dbReference type="InterPro" id="IPR008271">
    <property type="entry name" value="Ser/Thr_kinase_AS"/>
</dbReference>
<feature type="domain" description="KA1" evidence="14">
    <location>
        <begin position="444"/>
        <end position="494"/>
    </location>
</feature>
<dbReference type="FunFam" id="3.30.200.20:FF:000003">
    <property type="entry name" value="Non-specific serine/threonine protein kinase"/>
    <property type="match status" value="1"/>
</dbReference>
<dbReference type="Proteomes" id="UP001149090">
    <property type="component" value="Unassembled WGS sequence"/>
</dbReference>
<proteinExistence type="inferred from homology"/>
<evidence type="ECO:0000259" key="13">
    <source>
        <dbReference type="PROSITE" id="PS50011"/>
    </source>
</evidence>
<dbReference type="Pfam" id="PF00069">
    <property type="entry name" value="Pkinase"/>
    <property type="match status" value="1"/>
</dbReference>
<dbReference type="SUPFAM" id="SSF103243">
    <property type="entry name" value="KA1-like"/>
    <property type="match status" value="1"/>
</dbReference>
<evidence type="ECO:0000256" key="7">
    <source>
        <dbReference type="ARBA" id="ARBA00047899"/>
    </source>
</evidence>
<dbReference type="SMART" id="SM00220">
    <property type="entry name" value="S_TKc"/>
    <property type="match status" value="1"/>
</dbReference>
<evidence type="ECO:0000256" key="5">
    <source>
        <dbReference type="ARBA" id="ARBA00022777"/>
    </source>
</evidence>
<evidence type="ECO:0000256" key="12">
    <source>
        <dbReference type="SAM" id="MobiDB-lite"/>
    </source>
</evidence>
<feature type="binding site" evidence="9">
    <location>
        <position position="43"/>
    </location>
    <ligand>
        <name>ATP</name>
        <dbReference type="ChEBI" id="CHEBI:30616"/>
    </ligand>
</feature>
<feature type="coiled-coil region" evidence="11">
    <location>
        <begin position="306"/>
        <end position="337"/>
    </location>
</feature>
<dbReference type="GO" id="GO:0004674">
    <property type="term" value="F:protein serine/threonine kinase activity"/>
    <property type="evidence" value="ECO:0007669"/>
    <property type="project" value="UniProtKB-KW"/>
</dbReference>
<comment type="caution">
    <text evidence="15">The sequence shown here is derived from an EMBL/GenBank/DDBJ whole genome shotgun (WGS) entry which is preliminary data.</text>
</comment>
<reference evidence="15" key="1">
    <citation type="submission" date="2022-10" db="EMBL/GenBank/DDBJ databases">
        <title>Novel sulphate-reducing endosymbionts in the free-living metamonad Anaeramoeba.</title>
        <authorList>
            <person name="Jerlstrom-Hultqvist J."/>
            <person name="Cepicka I."/>
            <person name="Gallot-Lavallee L."/>
            <person name="Salas-Leiva D."/>
            <person name="Curtis B.A."/>
            <person name="Zahonova K."/>
            <person name="Pipaliya S."/>
            <person name="Dacks J."/>
            <person name="Roger A.J."/>
        </authorList>
    </citation>
    <scope>NUCLEOTIDE SEQUENCE</scope>
    <source>
        <strain evidence="15">BMAN</strain>
    </source>
</reference>
<keyword evidence="6 9" id="KW-0067">ATP-binding</keyword>
<dbReference type="CDD" id="cd14003">
    <property type="entry name" value="STKc_AMPK-like"/>
    <property type="match status" value="1"/>
</dbReference>
<dbReference type="FunFam" id="1.10.510.10:FF:000592">
    <property type="entry name" value="CAMK family protein kinase"/>
    <property type="match status" value="1"/>
</dbReference>
<keyword evidence="16" id="KW-1185">Reference proteome</keyword>
<dbReference type="InterPro" id="IPR001772">
    <property type="entry name" value="KA1_dom"/>
</dbReference>
<dbReference type="EMBL" id="JAPDFW010000117">
    <property type="protein sequence ID" value="KAJ5068269.1"/>
    <property type="molecule type" value="Genomic_DNA"/>
</dbReference>
<evidence type="ECO:0000256" key="6">
    <source>
        <dbReference type="ARBA" id="ARBA00022840"/>
    </source>
</evidence>
<feature type="region of interest" description="Disordered" evidence="12">
    <location>
        <begin position="390"/>
        <end position="413"/>
    </location>
</feature>
<evidence type="ECO:0000313" key="16">
    <source>
        <dbReference type="Proteomes" id="UP001149090"/>
    </source>
</evidence>
<protein>
    <recommendedName>
        <fullName evidence="1">non-specific serine/threonine protein kinase</fullName>
        <ecNumber evidence="1">2.7.11.1</ecNumber>
    </recommendedName>
</protein>
<evidence type="ECO:0000259" key="14">
    <source>
        <dbReference type="PROSITE" id="PS50032"/>
    </source>
</evidence>
<dbReference type="EC" id="2.7.11.1" evidence="1"/>
<dbReference type="GO" id="GO:0005737">
    <property type="term" value="C:cytoplasm"/>
    <property type="evidence" value="ECO:0007669"/>
    <property type="project" value="TreeGrafter"/>
</dbReference>
<dbReference type="Gene3D" id="3.30.310.80">
    <property type="entry name" value="Kinase associated domain 1, KA1"/>
    <property type="match status" value="1"/>
</dbReference>
<name>A0A9Q0L9J6_ANAIG</name>
<dbReference type="PROSITE" id="PS00107">
    <property type="entry name" value="PROTEIN_KINASE_ATP"/>
    <property type="match status" value="1"/>
</dbReference>
<evidence type="ECO:0000313" key="15">
    <source>
        <dbReference type="EMBL" id="KAJ5068269.1"/>
    </source>
</evidence>
<evidence type="ECO:0000256" key="11">
    <source>
        <dbReference type="SAM" id="Coils"/>
    </source>
</evidence>
<organism evidence="15 16">
    <name type="scientific">Anaeramoeba ignava</name>
    <name type="common">Anaerobic marine amoeba</name>
    <dbReference type="NCBI Taxonomy" id="1746090"/>
    <lineage>
        <taxon>Eukaryota</taxon>
        <taxon>Metamonada</taxon>
        <taxon>Anaeramoebidae</taxon>
        <taxon>Anaeramoeba</taxon>
    </lineage>
</organism>
<comment type="catalytic activity">
    <reaction evidence="8">
        <text>L-seryl-[protein] + ATP = O-phospho-L-seryl-[protein] + ADP + H(+)</text>
        <dbReference type="Rhea" id="RHEA:17989"/>
        <dbReference type="Rhea" id="RHEA-COMP:9863"/>
        <dbReference type="Rhea" id="RHEA-COMP:11604"/>
        <dbReference type="ChEBI" id="CHEBI:15378"/>
        <dbReference type="ChEBI" id="CHEBI:29999"/>
        <dbReference type="ChEBI" id="CHEBI:30616"/>
        <dbReference type="ChEBI" id="CHEBI:83421"/>
        <dbReference type="ChEBI" id="CHEBI:456216"/>
        <dbReference type="EC" id="2.7.11.1"/>
    </reaction>
</comment>
<dbReference type="InterPro" id="IPR011009">
    <property type="entry name" value="Kinase-like_dom_sf"/>
</dbReference>
<keyword evidence="4 9" id="KW-0547">Nucleotide-binding</keyword>
<evidence type="ECO:0000256" key="10">
    <source>
        <dbReference type="RuleBase" id="RU000304"/>
    </source>
</evidence>
<keyword evidence="11" id="KW-0175">Coiled coil</keyword>
<dbReference type="InterPro" id="IPR000719">
    <property type="entry name" value="Prot_kinase_dom"/>
</dbReference>
<keyword evidence="5 15" id="KW-0418">Kinase</keyword>
<evidence type="ECO:0000256" key="8">
    <source>
        <dbReference type="ARBA" id="ARBA00048679"/>
    </source>
</evidence>
<evidence type="ECO:0000256" key="2">
    <source>
        <dbReference type="ARBA" id="ARBA00022527"/>
    </source>
</evidence>
<keyword evidence="2 10" id="KW-0723">Serine/threonine-protein kinase</keyword>
<gene>
    <name evidence="15" type="ORF">M0811_12381</name>
</gene>
<dbReference type="PROSITE" id="PS50011">
    <property type="entry name" value="PROTEIN_KINASE_DOM"/>
    <property type="match status" value="1"/>
</dbReference>
<feature type="domain" description="Protein kinase" evidence="13">
    <location>
        <begin position="14"/>
        <end position="267"/>
    </location>
</feature>
<dbReference type="PANTHER" id="PTHR24346:SF82">
    <property type="entry name" value="KP78A-RELATED"/>
    <property type="match status" value="1"/>
</dbReference>
<dbReference type="GO" id="GO:0035556">
    <property type="term" value="P:intracellular signal transduction"/>
    <property type="evidence" value="ECO:0007669"/>
    <property type="project" value="TreeGrafter"/>
</dbReference>
<dbReference type="GO" id="GO:0005524">
    <property type="term" value="F:ATP binding"/>
    <property type="evidence" value="ECO:0007669"/>
    <property type="project" value="UniProtKB-UniRule"/>
</dbReference>
<sequence>MQEKQQKIIVIGNYELIRTIGQGSFGKVKLAKHIFTNEKVAIKIISKKTLILDPAARIRFKREIKILKLIDHPFIIKLLEVIEDKNYFYIITEFAEGGELFDYIVAHKRVKEPIARRFFRQMIEGVEYCHRLNIVHRDLKPENLLLDSRLNIKIIDFGLSNFTRTDFLLKTPCGSPSYSAPELIQGKLYNGEKIDIWSLGIILFALIVGRLPFYDQNIRILSKKITSGNFQIPSDLSSEVIDLIQNIIQINPEKRFSIKQIKKHPWFSFESQNFKSSKNLFSHLSTKDHFIDFEIIEKMKKYGFNSEEILKLKKNEINEVKEIKEENEEKVEIFKKEKTQKNQINKIRRASIQFGELKTKQIPKKPNRRKSEQIPQKIQKEIITNIENEMEKEKEKEKEKPKEIRGAFDASTTSTKSRKKIMNECLRVLNPNQFPIKKISDFAFKTKVGVVQFEVEIVQIPNLRGVNIIKFKRIAGDIWKFQSVWSDLVSKMKL</sequence>
<evidence type="ECO:0000256" key="3">
    <source>
        <dbReference type="ARBA" id="ARBA00022679"/>
    </source>
</evidence>
<accession>A0A9Q0L9J6</accession>
<feature type="compositionally biased region" description="Basic and acidic residues" evidence="12">
    <location>
        <begin position="390"/>
        <end position="406"/>
    </location>
</feature>
<comment type="catalytic activity">
    <reaction evidence="7">
        <text>L-threonyl-[protein] + ATP = O-phospho-L-threonyl-[protein] + ADP + H(+)</text>
        <dbReference type="Rhea" id="RHEA:46608"/>
        <dbReference type="Rhea" id="RHEA-COMP:11060"/>
        <dbReference type="Rhea" id="RHEA-COMP:11605"/>
        <dbReference type="ChEBI" id="CHEBI:15378"/>
        <dbReference type="ChEBI" id="CHEBI:30013"/>
        <dbReference type="ChEBI" id="CHEBI:30616"/>
        <dbReference type="ChEBI" id="CHEBI:61977"/>
        <dbReference type="ChEBI" id="CHEBI:456216"/>
        <dbReference type="EC" id="2.7.11.1"/>
    </reaction>
</comment>
<dbReference type="InterPro" id="IPR028375">
    <property type="entry name" value="KA1/Ssp2_C"/>
</dbReference>
<dbReference type="OrthoDB" id="193931at2759"/>
<dbReference type="SUPFAM" id="SSF56112">
    <property type="entry name" value="Protein kinase-like (PK-like)"/>
    <property type="match status" value="1"/>
</dbReference>
<dbReference type="AlphaFoldDB" id="A0A9Q0L9J6"/>
<keyword evidence="3" id="KW-0808">Transferase</keyword>
<evidence type="ECO:0000256" key="9">
    <source>
        <dbReference type="PROSITE-ProRule" id="PRU10141"/>
    </source>
</evidence>
<evidence type="ECO:0000256" key="4">
    <source>
        <dbReference type="ARBA" id="ARBA00022741"/>
    </source>
</evidence>
<dbReference type="Gene3D" id="1.10.510.10">
    <property type="entry name" value="Transferase(Phosphotransferase) domain 1"/>
    <property type="match status" value="1"/>
</dbReference>
<dbReference type="InterPro" id="IPR017441">
    <property type="entry name" value="Protein_kinase_ATP_BS"/>
</dbReference>
<dbReference type="PROSITE" id="PS50032">
    <property type="entry name" value="KA1"/>
    <property type="match status" value="1"/>
</dbReference>
<dbReference type="PROSITE" id="PS00108">
    <property type="entry name" value="PROTEIN_KINASE_ST"/>
    <property type="match status" value="1"/>
</dbReference>
<dbReference type="PANTHER" id="PTHR24346">
    <property type="entry name" value="MAP/MICROTUBULE AFFINITY-REGULATING KINASE"/>
    <property type="match status" value="1"/>
</dbReference>